<dbReference type="CDD" id="cd06529">
    <property type="entry name" value="S24_LexA-like"/>
    <property type="match status" value="1"/>
</dbReference>
<dbReference type="Pfam" id="PF01726">
    <property type="entry name" value="LexA_DNA_bind"/>
    <property type="match status" value="1"/>
</dbReference>
<dbReference type="SUPFAM" id="SSF51306">
    <property type="entry name" value="LexA/Signal peptidase"/>
    <property type="match status" value="1"/>
</dbReference>
<evidence type="ECO:0000313" key="17">
    <source>
        <dbReference type="Proteomes" id="UP001198151"/>
    </source>
</evidence>
<keyword evidence="8 12" id="KW-0238">DNA-binding</keyword>
<dbReference type="Proteomes" id="UP001198151">
    <property type="component" value="Unassembled WGS sequence"/>
</dbReference>
<evidence type="ECO:0000313" key="16">
    <source>
        <dbReference type="EMBL" id="MCC2254612.1"/>
    </source>
</evidence>
<evidence type="ECO:0000259" key="15">
    <source>
        <dbReference type="Pfam" id="PF01726"/>
    </source>
</evidence>
<dbReference type="CDD" id="cd00090">
    <property type="entry name" value="HTH_ARSR"/>
    <property type="match status" value="1"/>
</dbReference>
<dbReference type="RefSeq" id="WP_227707749.1">
    <property type="nucleotide sequence ID" value="NZ_JAJEQX010000014.1"/>
</dbReference>
<dbReference type="PANTHER" id="PTHR33516">
    <property type="entry name" value="LEXA REPRESSOR"/>
    <property type="match status" value="1"/>
</dbReference>
<keyword evidence="3 12" id="KW-0235">DNA replication</keyword>
<keyword evidence="2 12" id="KW-0678">Repressor</keyword>
<feature type="DNA-binding region" description="H-T-H motif" evidence="12">
    <location>
        <begin position="29"/>
        <end position="49"/>
    </location>
</feature>
<evidence type="ECO:0000256" key="13">
    <source>
        <dbReference type="RuleBase" id="RU003991"/>
    </source>
</evidence>
<comment type="caution">
    <text evidence="16">The sequence shown here is derived from an EMBL/GenBank/DDBJ whole genome shotgun (WGS) entry which is preliminary data.</text>
</comment>
<dbReference type="InterPro" id="IPR006199">
    <property type="entry name" value="LexA_DNA-bd_dom"/>
</dbReference>
<dbReference type="Pfam" id="PF00717">
    <property type="entry name" value="Peptidase_S24"/>
    <property type="match status" value="1"/>
</dbReference>
<keyword evidence="5 12" id="KW-0378">Hydrolase</keyword>
<feature type="active site" description="For autocatalytic cleavage activity" evidence="12">
    <location>
        <position position="161"/>
    </location>
</feature>
<evidence type="ECO:0000256" key="10">
    <source>
        <dbReference type="ARBA" id="ARBA00023204"/>
    </source>
</evidence>
<comment type="function">
    <text evidence="12">Represses a number of genes involved in the response to DNA damage (SOS response), including recA and lexA. In the presence of single-stranded DNA, RecA interacts with LexA causing an autocatalytic cleavage which disrupts the DNA-binding part of LexA, leading to derepression of the SOS regulon and eventually DNA repair.</text>
</comment>
<keyword evidence="4 12" id="KW-0227">DNA damage</keyword>
<evidence type="ECO:0000256" key="9">
    <source>
        <dbReference type="ARBA" id="ARBA00023163"/>
    </source>
</evidence>
<evidence type="ECO:0000256" key="5">
    <source>
        <dbReference type="ARBA" id="ARBA00022801"/>
    </source>
</evidence>
<keyword evidence="10 12" id="KW-0234">DNA repair</keyword>
<keyword evidence="9 12" id="KW-0804">Transcription</keyword>
<reference evidence="16 17" key="1">
    <citation type="submission" date="2021-10" db="EMBL/GenBank/DDBJ databases">
        <title>Anaerobic single-cell dispensing facilitates the cultivation of human gut bacteria.</title>
        <authorList>
            <person name="Afrizal A."/>
        </authorList>
    </citation>
    <scope>NUCLEOTIDE SEQUENCE [LARGE SCALE GENOMIC DNA]</scope>
    <source>
        <strain evidence="16 17">CLA-AA-H200</strain>
    </source>
</reference>
<sequence>MPQKGDEKQQEIYEYIKAQTSERGYPPTVREICDAVGLKSTASVSKYLARLEENGLIRRSPTSPRAIEVIDSVDASYRAEPIPVIGRVAAGKPILADQYIDDYFLAPQKYVNSSTYFLRVKGDSMINAGICNGDLILVDSDSSVDNGDIAVILLGDEATVKRFFVEADGYYRLQPENDSMEPVYVKNVHILGRVIAAMKVFP</sequence>
<dbReference type="GO" id="GO:0004252">
    <property type="term" value="F:serine-type endopeptidase activity"/>
    <property type="evidence" value="ECO:0007669"/>
    <property type="project" value="UniProtKB-EC"/>
</dbReference>
<proteinExistence type="inferred from homology"/>
<keyword evidence="7 12" id="KW-0805">Transcription regulation</keyword>
<dbReference type="NCBIfam" id="TIGR00498">
    <property type="entry name" value="lexA"/>
    <property type="match status" value="1"/>
</dbReference>
<evidence type="ECO:0000256" key="1">
    <source>
        <dbReference type="ARBA" id="ARBA00007484"/>
    </source>
</evidence>
<name>A0ABS8FXC7_9FIRM</name>
<evidence type="ECO:0000256" key="4">
    <source>
        <dbReference type="ARBA" id="ARBA00022763"/>
    </source>
</evidence>
<comment type="catalytic activity">
    <reaction evidence="12">
        <text>Hydrolysis of Ala-|-Gly bond in repressor LexA.</text>
        <dbReference type="EC" id="3.4.21.88"/>
    </reaction>
</comment>
<dbReference type="InterPro" id="IPR039418">
    <property type="entry name" value="LexA-like"/>
</dbReference>
<evidence type="ECO:0000256" key="11">
    <source>
        <dbReference type="ARBA" id="ARBA00023236"/>
    </source>
</evidence>
<dbReference type="InterPro" id="IPR006200">
    <property type="entry name" value="LexA"/>
</dbReference>
<keyword evidence="17" id="KW-1185">Reference proteome</keyword>
<evidence type="ECO:0000256" key="3">
    <source>
        <dbReference type="ARBA" id="ARBA00022705"/>
    </source>
</evidence>
<dbReference type="EC" id="3.4.21.88" evidence="12"/>
<evidence type="ECO:0000259" key="14">
    <source>
        <dbReference type="Pfam" id="PF00717"/>
    </source>
</evidence>
<dbReference type="Gene3D" id="1.10.10.10">
    <property type="entry name" value="Winged helix-like DNA-binding domain superfamily/Winged helix DNA-binding domain"/>
    <property type="match status" value="1"/>
</dbReference>
<comment type="subunit">
    <text evidence="12">Homodimer.</text>
</comment>
<dbReference type="SUPFAM" id="SSF46785">
    <property type="entry name" value="Winged helix' DNA-binding domain"/>
    <property type="match status" value="1"/>
</dbReference>
<dbReference type="InterPro" id="IPR036390">
    <property type="entry name" value="WH_DNA-bd_sf"/>
</dbReference>
<dbReference type="PANTHER" id="PTHR33516:SF2">
    <property type="entry name" value="LEXA REPRESSOR-RELATED"/>
    <property type="match status" value="1"/>
</dbReference>
<dbReference type="InterPro" id="IPR006197">
    <property type="entry name" value="Peptidase_S24_LexA"/>
</dbReference>
<dbReference type="InterPro" id="IPR015927">
    <property type="entry name" value="Peptidase_S24_S26A/B/C"/>
</dbReference>
<evidence type="ECO:0000256" key="2">
    <source>
        <dbReference type="ARBA" id="ARBA00022491"/>
    </source>
</evidence>
<keyword evidence="6 12" id="KW-0068">Autocatalytic cleavage</keyword>
<feature type="domain" description="LexA repressor DNA-binding" evidence="15">
    <location>
        <begin position="7"/>
        <end position="66"/>
    </location>
</feature>
<feature type="active site" description="For autocatalytic cleavage activity" evidence="12">
    <location>
        <position position="124"/>
    </location>
</feature>
<dbReference type="InterPro" id="IPR050077">
    <property type="entry name" value="LexA_repressor"/>
</dbReference>
<dbReference type="HAMAP" id="MF_00015">
    <property type="entry name" value="LexA"/>
    <property type="match status" value="1"/>
</dbReference>
<protein>
    <recommendedName>
        <fullName evidence="12">LexA repressor</fullName>
        <ecNumber evidence="12">3.4.21.88</ecNumber>
    </recommendedName>
</protein>
<feature type="domain" description="Peptidase S24/S26A/S26B/S26C" evidence="14">
    <location>
        <begin position="83"/>
        <end position="195"/>
    </location>
</feature>
<evidence type="ECO:0000256" key="7">
    <source>
        <dbReference type="ARBA" id="ARBA00023015"/>
    </source>
</evidence>
<evidence type="ECO:0000256" key="6">
    <source>
        <dbReference type="ARBA" id="ARBA00022813"/>
    </source>
</evidence>
<comment type="similarity">
    <text evidence="1 12 13">Belongs to the peptidase S24 family.</text>
</comment>
<keyword evidence="11 12" id="KW-0742">SOS response</keyword>
<dbReference type="InterPro" id="IPR036388">
    <property type="entry name" value="WH-like_DNA-bd_sf"/>
</dbReference>
<evidence type="ECO:0000256" key="12">
    <source>
        <dbReference type="HAMAP-Rule" id="MF_00015"/>
    </source>
</evidence>
<feature type="site" description="Cleavage; by autolysis" evidence="12">
    <location>
        <begin position="90"/>
        <end position="91"/>
    </location>
</feature>
<dbReference type="InterPro" id="IPR036286">
    <property type="entry name" value="LexA/Signal_pep-like_sf"/>
</dbReference>
<dbReference type="PRINTS" id="PR00726">
    <property type="entry name" value="LEXASERPTASE"/>
</dbReference>
<dbReference type="EMBL" id="JAJEQX010000014">
    <property type="protein sequence ID" value="MCC2254612.1"/>
    <property type="molecule type" value="Genomic_DNA"/>
</dbReference>
<organism evidence="16 17">
    <name type="scientific">Ruminococcus turbiniformis</name>
    <dbReference type="NCBI Taxonomy" id="2881258"/>
    <lineage>
        <taxon>Bacteria</taxon>
        <taxon>Bacillati</taxon>
        <taxon>Bacillota</taxon>
        <taxon>Clostridia</taxon>
        <taxon>Eubacteriales</taxon>
        <taxon>Oscillospiraceae</taxon>
        <taxon>Ruminococcus</taxon>
    </lineage>
</organism>
<gene>
    <name evidence="12 16" type="primary">lexA</name>
    <name evidence="16" type="ORF">LKD70_09305</name>
</gene>
<dbReference type="Gene3D" id="2.10.109.10">
    <property type="entry name" value="Umud Fragment, subunit A"/>
    <property type="match status" value="1"/>
</dbReference>
<evidence type="ECO:0000256" key="8">
    <source>
        <dbReference type="ARBA" id="ARBA00023125"/>
    </source>
</evidence>
<dbReference type="InterPro" id="IPR011991">
    <property type="entry name" value="ArsR-like_HTH"/>
</dbReference>
<accession>A0ABS8FXC7</accession>